<evidence type="ECO:0000256" key="4">
    <source>
        <dbReference type="PROSITE-ProRule" id="PRU00175"/>
    </source>
</evidence>
<dbReference type="EMBL" id="JAZDUA010000001">
    <property type="protein sequence ID" value="KAK7874570.1"/>
    <property type="molecule type" value="Genomic_DNA"/>
</dbReference>
<organism evidence="7 8">
    <name type="scientific">Gryllus longicercus</name>
    <dbReference type="NCBI Taxonomy" id="2509291"/>
    <lineage>
        <taxon>Eukaryota</taxon>
        <taxon>Metazoa</taxon>
        <taxon>Ecdysozoa</taxon>
        <taxon>Arthropoda</taxon>
        <taxon>Hexapoda</taxon>
        <taxon>Insecta</taxon>
        <taxon>Pterygota</taxon>
        <taxon>Neoptera</taxon>
        <taxon>Polyneoptera</taxon>
        <taxon>Orthoptera</taxon>
        <taxon>Ensifera</taxon>
        <taxon>Gryllidea</taxon>
        <taxon>Grylloidea</taxon>
        <taxon>Gryllidae</taxon>
        <taxon>Gryllinae</taxon>
        <taxon>Gryllus</taxon>
    </lineage>
</organism>
<protein>
    <recommendedName>
        <fullName evidence="6">RING-type domain-containing protein</fullName>
    </recommendedName>
</protein>
<comment type="caution">
    <text evidence="7">The sequence shown here is derived from an EMBL/GenBank/DDBJ whole genome shotgun (WGS) entry which is preliminary data.</text>
</comment>
<evidence type="ECO:0000256" key="5">
    <source>
        <dbReference type="SAM" id="MobiDB-lite"/>
    </source>
</evidence>
<feature type="compositionally biased region" description="Polar residues" evidence="5">
    <location>
        <begin position="291"/>
        <end position="303"/>
    </location>
</feature>
<dbReference type="InterPro" id="IPR001841">
    <property type="entry name" value="Znf_RING"/>
</dbReference>
<gene>
    <name evidence="7" type="ORF">R5R35_013140</name>
</gene>
<dbReference type="Gene3D" id="3.30.40.10">
    <property type="entry name" value="Zinc/RING finger domain, C3HC4 (zinc finger)"/>
    <property type="match status" value="1"/>
</dbReference>
<evidence type="ECO:0000259" key="6">
    <source>
        <dbReference type="PROSITE" id="PS50089"/>
    </source>
</evidence>
<dbReference type="InterPro" id="IPR004162">
    <property type="entry name" value="SINA-like_animal"/>
</dbReference>
<dbReference type="AlphaFoldDB" id="A0AAN9VZS1"/>
<evidence type="ECO:0000256" key="3">
    <source>
        <dbReference type="ARBA" id="ARBA00022833"/>
    </source>
</evidence>
<dbReference type="PROSITE" id="PS50089">
    <property type="entry name" value="ZF_RING_2"/>
    <property type="match status" value="1"/>
</dbReference>
<proteinExistence type="predicted"/>
<feature type="domain" description="RING-type" evidence="6">
    <location>
        <begin position="17"/>
        <end position="53"/>
    </location>
</feature>
<dbReference type="InterPro" id="IPR049548">
    <property type="entry name" value="Sina-like_RING"/>
</dbReference>
<dbReference type="Proteomes" id="UP001378592">
    <property type="component" value="Unassembled WGS sequence"/>
</dbReference>
<dbReference type="PANTHER" id="PTHR45877">
    <property type="entry name" value="E3 UBIQUITIN-PROTEIN LIGASE SIAH2"/>
    <property type="match status" value="1"/>
</dbReference>
<keyword evidence="8" id="KW-1185">Reference proteome</keyword>
<dbReference type="GO" id="GO:0043161">
    <property type="term" value="P:proteasome-mediated ubiquitin-dependent protein catabolic process"/>
    <property type="evidence" value="ECO:0007669"/>
    <property type="project" value="TreeGrafter"/>
</dbReference>
<dbReference type="GO" id="GO:0031624">
    <property type="term" value="F:ubiquitin conjugating enzyme binding"/>
    <property type="evidence" value="ECO:0007669"/>
    <property type="project" value="TreeGrafter"/>
</dbReference>
<evidence type="ECO:0000313" key="7">
    <source>
        <dbReference type="EMBL" id="KAK7874570.1"/>
    </source>
</evidence>
<dbReference type="GO" id="GO:0061630">
    <property type="term" value="F:ubiquitin protein ligase activity"/>
    <property type="evidence" value="ECO:0007669"/>
    <property type="project" value="TreeGrafter"/>
</dbReference>
<feature type="region of interest" description="Disordered" evidence="5">
    <location>
        <begin position="140"/>
        <end position="356"/>
    </location>
</feature>
<dbReference type="InterPro" id="IPR013083">
    <property type="entry name" value="Znf_RING/FYVE/PHD"/>
</dbReference>
<dbReference type="GO" id="GO:0005737">
    <property type="term" value="C:cytoplasm"/>
    <property type="evidence" value="ECO:0007669"/>
    <property type="project" value="TreeGrafter"/>
</dbReference>
<dbReference type="GO" id="GO:0008270">
    <property type="term" value="F:zinc ion binding"/>
    <property type="evidence" value="ECO:0007669"/>
    <property type="project" value="UniProtKB-KW"/>
</dbReference>
<keyword evidence="1" id="KW-0479">Metal-binding</keyword>
<reference evidence="7 8" key="1">
    <citation type="submission" date="2024-03" db="EMBL/GenBank/DDBJ databases">
        <title>The genome assembly and annotation of the cricket Gryllus longicercus Weissman &amp; Gray.</title>
        <authorList>
            <person name="Szrajer S."/>
            <person name="Gray D."/>
            <person name="Ylla G."/>
        </authorList>
    </citation>
    <scope>NUCLEOTIDE SEQUENCE [LARGE SCALE GENOMIC DNA]</scope>
    <source>
        <strain evidence="7">DAG 2021-001</strain>
        <tissue evidence="7">Whole body minus gut</tissue>
    </source>
</reference>
<evidence type="ECO:0000313" key="8">
    <source>
        <dbReference type="Proteomes" id="UP001378592"/>
    </source>
</evidence>
<keyword evidence="3" id="KW-0862">Zinc</keyword>
<name>A0AAN9VZS1_9ORTH</name>
<dbReference type="PANTHER" id="PTHR45877:SF2">
    <property type="entry name" value="E3 UBIQUITIN-PROTEIN LIGASE SINA-RELATED"/>
    <property type="match status" value="1"/>
</dbReference>
<evidence type="ECO:0000256" key="1">
    <source>
        <dbReference type="ARBA" id="ARBA00022723"/>
    </source>
</evidence>
<accession>A0AAN9VZS1</accession>
<sequence length="388" mass="42413">MAKNTQLKEQLRKALECPVCSDTMERTTVRMCPNGHAFCNDCRAKMLQCPICRNPNINGRCIILEDIANIIHSPPPPVNVSCQTSFVQSREVGCSQGVMLPVAGQPIENHGQASAMRTTVHSSARRSLRGLEARVVLSRTRSSRQTLEPDFHAATRRSVRQPVERNAPAASGRSTGPRLELNSPATSGRSPRARVERNPPATSGRSQRTRVDRNSQATSGQARERVERNSSVTSGRSARAQVERNSHSVTRRSVMPPVERYPPATVRSRVEHSSQTTSRRSARPTVRVGRSNGTVASGSTIRSTVPEAQPVTAPSSSESTPDGLVATEPPVTTSNTGLRRNAHSAVRTQRETPRRSPRLLDVQVPRLPRRSARHASTIIAELYSLGFV</sequence>
<dbReference type="SUPFAM" id="SSF57850">
    <property type="entry name" value="RING/U-box"/>
    <property type="match status" value="1"/>
</dbReference>
<keyword evidence="2 4" id="KW-0863">Zinc-finger</keyword>
<dbReference type="Pfam" id="PF21362">
    <property type="entry name" value="Sina_RING"/>
    <property type="match status" value="1"/>
</dbReference>
<evidence type="ECO:0000256" key="2">
    <source>
        <dbReference type="ARBA" id="ARBA00022771"/>
    </source>
</evidence>